<organism evidence="1 2">
    <name type="scientific">Nocardioides massiliensis</name>
    <dbReference type="NCBI Taxonomy" id="1325935"/>
    <lineage>
        <taxon>Bacteria</taxon>
        <taxon>Bacillati</taxon>
        <taxon>Actinomycetota</taxon>
        <taxon>Actinomycetes</taxon>
        <taxon>Propionibacteriales</taxon>
        <taxon>Nocardioidaceae</taxon>
        <taxon>Nocardioides</taxon>
    </lineage>
</organism>
<comment type="caution">
    <text evidence="1">The sequence shown here is derived from an EMBL/GenBank/DDBJ whole genome shotgun (WGS) entry which is preliminary data.</text>
</comment>
<dbReference type="RefSeq" id="WP_181641762.1">
    <property type="nucleotide sequence ID" value="NZ_CCXJ01000202.1"/>
</dbReference>
<proteinExistence type="predicted"/>
<reference evidence="1 2" key="1">
    <citation type="submission" date="2023-07" db="EMBL/GenBank/DDBJ databases">
        <title>Sequencing the genomes of 1000 actinobacteria strains.</title>
        <authorList>
            <person name="Klenk H.-P."/>
        </authorList>
    </citation>
    <scope>NUCLEOTIDE SEQUENCE [LARGE SCALE GENOMIC DNA]</scope>
    <source>
        <strain evidence="1 2">GD13</strain>
    </source>
</reference>
<dbReference type="EMBL" id="JAUSQM010000001">
    <property type="protein sequence ID" value="MDP9821730.1"/>
    <property type="molecule type" value="Genomic_DNA"/>
</dbReference>
<keyword evidence="2" id="KW-1185">Reference proteome</keyword>
<evidence type="ECO:0000313" key="2">
    <source>
        <dbReference type="Proteomes" id="UP001240447"/>
    </source>
</evidence>
<protein>
    <submittedName>
        <fullName evidence="1">Uncharacterized protein</fullName>
    </submittedName>
</protein>
<evidence type="ECO:0000313" key="1">
    <source>
        <dbReference type="EMBL" id="MDP9821730.1"/>
    </source>
</evidence>
<dbReference type="Proteomes" id="UP001240447">
    <property type="component" value="Unassembled WGS sequence"/>
</dbReference>
<name>A0ABT9NNT8_9ACTN</name>
<sequence length="52" mass="5555">MSMSDSTFDVPLEDPELLDEVEMTTNLMIAATGTDDLSQAQIDEVLGLPPTG</sequence>
<accession>A0ABT9NNT8</accession>
<gene>
    <name evidence="1" type="ORF">J2S59_001539</name>
</gene>